<feature type="region of interest" description="Disordered" evidence="4">
    <location>
        <begin position="1"/>
        <end position="21"/>
    </location>
</feature>
<feature type="region of interest" description="Disordered" evidence="4">
    <location>
        <begin position="1048"/>
        <end position="1091"/>
    </location>
</feature>
<dbReference type="GO" id="GO:0006887">
    <property type="term" value="P:exocytosis"/>
    <property type="evidence" value="ECO:0007669"/>
    <property type="project" value="UniProtKB-KW"/>
</dbReference>
<feature type="compositionally biased region" description="Polar residues" evidence="4">
    <location>
        <begin position="1247"/>
        <end position="1258"/>
    </location>
</feature>
<feature type="compositionally biased region" description="Polar residues" evidence="4">
    <location>
        <begin position="966"/>
        <end position="988"/>
    </location>
</feature>
<gene>
    <name evidence="5" type="ORF">CEUSTIGMA_g4140.t1</name>
</gene>
<feature type="region of interest" description="Disordered" evidence="4">
    <location>
        <begin position="1291"/>
        <end position="1523"/>
    </location>
</feature>
<feature type="region of interest" description="Disordered" evidence="4">
    <location>
        <begin position="737"/>
        <end position="762"/>
    </location>
</feature>
<organism evidence="5 6">
    <name type="scientific">Chlamydomonas eustigma</name>
    <dbReference type="NCBI Taxonomy" id="1157962"/>
    <lineage>
        <taxon>Eukaryota</taxon>
        <taxon>Viridiplantae</taxon>
        <taxon>Chlorophyta</taxon>
        <taxon>core chlorophytes</taxon>
        <taxon>Chlorophyceae</taxon>
        <taxon>CS clade</taxon>
        <taxon>Chlamydomonadales</taxon>
        <taxon>Chlamydomonadaceae</taxon>
        <taxon>Chlamydomonas</taxon>
    </lineage>
</organism>
<feature type="compositionally biased region" description="Polar residues" evidence="4">
    <location>
        <begin position="1070"/>
        <end position="1084"/>
    </location>
</feature>
<accession>A0A250X0R8</accession>
<dbReference type="InterPro" id="IPR033961">
    <property type="entry name" value="Exo84"/>
</dbReference>
<feature type="compositionally biased region" description="Polar residues" evidence="4">
    <location>
        <begin position="1362"/>
        <end position="1392"/>
    </location>
</feature>
<feature type="compositionally biased region" description="Low complexity" evidence="4">
    <location>
        <begin position="1399"/>
        <end position="1423"/>
    </location>
</feature>
<feature type="region of interest" description="Disordered" evidence="4">
    <location>
        <begin position="1125"/>
        <end position="1176"/>
    </location>
</feature>
<comment type="similarity">
    <text evidence="1">Belongs to the EXO84 family.</text>
</comment>
<comment type="caution">
    <text evidence="5">The sequence shown here is derived from an EMBL/GenBank/DDBJ whole genome shotgun (WGS) entry which is preliminary data.</text>
</comment>
<evidence type="ECO:0000256" key="3">
    <source>
        <dbReference type="ARBA" id="ARBA00022483"/>
    </source>
</evidence>
<proteinExistence type="inferred from homology"/>
<evidence type="ECO:0000313" key="5">
    <source>
        <dbReference type="EMBL" id="GAX76694.1"/>
    </source>
</evidence>
<feature type="compositionally biased region" description="Polar residues" evidence="4">
    <location>
        <begin position="1268"/>
        <end position="1279"/>
    </location>
</feature>
<feature type="compositionally biased region" description="Low complexity" evidence="4">
    <location>
        <begin position="1291"/>
        <end position="1310"/>
    </location>
</feature>
<dbReference type="GO" id="GO:0000145">
    <property type="term" value="C:exocyst"/>
    <property type="evidence" value="ECO:0007669"/>
    <property type="project" value="InterPro"/>
</dbReference>
<keyword evidence="3" id="KW-0268">Exocytosis</keyword>
<feature type="region of interest" description="Disordered" evidence="4">
    <location>
        <begin position="61"/>
        <end position="117"/>
    </location>
</feature>
<feature type="compositionally biased region" description="Low complexity" evidence="4">
    <location>
        <begin position="1125"/>
        <end position="1139"/>
    </location>
</feature>
<dbReference type="GO" id="GO:0006893">
    <property type="term" value="P:Golgi to plasma membrane transport"/>
    <property type="evidence" value="ECO:0007669"/>
    <property type="project" value="TreeGrafter"/>
</dbReference>
<dbReference type="Proteomes" id="UP000232323">
    <property type="component" value="Unassembled WGS sequence"/>
</dbReference>
<dbReference type="STRING" id="1157962.A0A250X0R8"/>
<evidence type="ECO:0000256" key="2">
    <source>
        <dbReference type="ARBA" id="ARBA00022448"/>
    </source>
</evidence>
<evidence type="ECO:0000256" key="4">
    <source>
        <dbReference type="SAM" id="MobiDB-lite"/>
    </source>
</evidence>
<dbReference type="SUPFAM" id="SSF74788">
    <property type="entry name" value="Cullin repeat-like"/>
    <property type="match status" value="1"/>
</dbReference>
<dbReference type="OrthoDB" id="538587at2759"/>
<feature type="region of interest" description="Disordered" evidence="4">
    <location>
        <begin position="1247"/>
        <end position="1279"/>
    </location>
</feature>
<dbReference type="GO" id="GO:0008104">
    <property type="term" value="P:intracellular protein localization"/>
    <property type="evidence" value="ECO:0007669"/>
    <property type="project" value="TreeGrafter"/>
</dbReference>
<evidence type="ECO:0000313" key="6">
    <source>
        <dbReference type="Proteomes" id="UP000232323"/>
    </source>
</evidence>
<feature type="compositionally biased region" description="Acidic residues" evidence="4">
    <location>
        <begin position="1452"/>
        <end position="1461"/>
    </location>
</feature>
<dbReference type="EMBL" id="BEGY01000019">
    <property type="protein sequence ID" value="GAX76694.1"/>
    <property type="molecule type" value="Genomic_DNA"/>
</dbReference>
<dbReference type="PANTHER" id="PTHR21426:SF12">
    <property type="entry name" value="EXOCYST COMPLEX COMPONENT 8"/>
    <property type="match status" value="1"/>
</dbReference>
<feature type="region of interest" description="Disordered" evidence="4">
    <location>
        <begin position="960"/>
        <end position="994"/>
    </location>
</feature>
<evidence type="ECO:0000256" key="1">
    <source>
        <dbReference type="ARBA" id="ARBA00007210"/>
    </source>
</evidence>
<name>A0A250X0R8_9CHLO</name>
<reference evidence="5 6" key="1">
    <citation type="submission" date="2017-08" db="EMBL/GenBank/DDBJ databases">
        <title>Acidophilic green algal genome provides insights into adaptation to an acidic environment.</title>
        <authorList>
            <person name="Hirooka S."/>
            <person name="Hirose Y."/>
            <person name="Kanesaki Y."/>
            <person name="Higuchi S."/>
            <person name="Fujiwara T."/>
            <person name="Onuma R."/>
            <person name="Era A."/>
            <person name="Ohbayashi R."/>
            <person name="Uzuka A."/>
            <person name="Nozaki H."/>
            <person name="Yoshikawa H."/>
            <person name="Miyagishima S.Y."/>
        </authorList>
    </citation>
    <scope>NUCLEOTIDE SEQUENCE [LARGE SCALE GENOMIC DNA]</scope>
    <source>
        <strain evidence="5 6">NIES-2499</strain>
    </source>
</reference>
<keyword evidence="2" id="KW-0813">Transport</keyword>
<protein>
    <submittedName>
        <fullName evidence="5">Uncharacterized protein</fullName>
    </submittedName>
</protein>
<keyword evidence="6" id="KW-1185">Reference proteome</keyword>
<dbReference type="PANTHER" id="PTHR21426">
    <property type="entry name" value="EXOCYST COMPLEX COMPONENT 8"/>
    <property type="match status" value="1"/>
</dbReference>
<feature type="compositionally biased region" description="Low complexity" evidence="4">
    <location>
        <begin position="1334"/>
        <end position="1345"/>
    </location>
</feature>
<dbReference type="InterPro" id="IPR016159">
    <property type="entry name" value="Cullin_repeat-like_dom_sf"/>
</dbReference>
<sequence>MSGKVPAWKQKLYSGGVDSNDSADIAAWKAKLYTPVKPSKPTKSVEDVSFETFEDDSQYEFTNFKPKKGRKPTQEQQIDWYAPNGPNEPHKEKRNQKKPSREAQADVSGGWVEPENGKVDSKAHVNYNLKEQAQVQVEVLNQEQRFLVKEKAADAKKASQLFQNKTKSAQLFQQKRFSPESFVSAYFSGLTGKGVEGGAAELHSLKLFCDKEIQACVYEHHNAFLQVSLAIPQMDQMVSELRVCMQSAEAVAQAMGKTSSSVIVMPPASQIQGSASVSTRFHASLGSKFELDNNYNSVTTHQPQDESIAELLADLQVAVEERDIASAWDIMVAGEAMLQILKRDECGALEDIRTTDVSLQHEMLQTSLEACRLVLLSQLESQLQVASASVAEVRSATSYLALLAGDCRAASCLLAYHSINLQEQGGDLLKYYSSAANEEDGMQYGGCLAQRTFLQIGAAADDMEAVFGTDTKEVFALLVQWASHEAKSCSQQVRQRALGPLSSASDLHDVSRCVAVVLASCTVLEHDRGLSLLSVVMPEVWGHVEGVLRKFLARIPTEVKTLAIEEVSKLAQQQPSAPSPSNSSAASTLKFVQLQSARLLKANIHLILESLVPLAGVIGSEAVALLGPSLYEASQAMVEGCFEGLNKLAPNAYLTTGGDVGSGQSAASKLRARMHPLVHGIQSTLAGLFSDISQDLRPLEIAYGIGSLLDRQALESSLHILEEWLLAAREHDMEDVEEQDRGHADVLSPKAKQQQQQKKHLKYSTTSIVRGAAAADAASVSASVPAGLGLNPENDTSASVQIHRNESPDPVNQALMALRSLPVQTQFKGVREASHAGVDVQGKGVATSQGGEKSFVNDATGYDAHEPKVVFEAPPKKTGSAKKRVSWQGDMSDSVPAAAAAAAAHVPSAAAVSKIDLPRHAASVAPLQISLGEAARYNSTVSSNQRDSTSDAVNEAVHGILPGRSKPSSKPHTITTEKQLSHTKSSGRASGRAGRELRAFLVETGSSEDEEEAAPAWLRRRLAARADTIELGLAGTADPADPALSLSASAQNAEPLRRPDAGIRRGGKGTQNDFPLESTRQASQAGAPKRPGTAAAAAAAAAAPRVVEVDITAGRISAALARAASARARRSAPTTSTIANGVTATTDEEEEEEEEEEASAPILPPPPASRVVRAAADHAASSAVQKLTAAPAAAAAAQGPAPISRSSQGKAPTRLSSDEEDRAVGSSGSSTMAISQDLNATLSRSAVLHPSTTSNSVAPVTRPVRLLTKTTAQPSDTPKFTAQQLSTVSLTLPQQQQQQQPAASTPSQPLHNQAVRPNRKTISLLTRSDEEKAPSAATTAAAGAPREGSGQEEQDVVPPPETTSFTNSLSSQSRHPPQRTTNHHSIAGTDSSRVLLMKQQQQEQQQRLLGSGTTSSSTSRQSTMRLMLVDRTARPPPAVLTTSAIRNGLSDSNDEDDDGGDGGDGRSGVHNMKTFRRSLAGHDDEARKKSKQPSVPNLLLATYGDGDRLAQGGTNSSSKAAADGTALLPALDLISDEEEFSGRVVRRARPISTAK</sequence>
<feature type="region of interest" description="Disordered" evidence="4">
    <location>
        <begin position="1195"/>
        <end position="1232"/>
    </location>
</feature>
<feature type="compositionally biased region" description="Acidic residues" evidence="4">
    <location>
        <begin position="1146"/>
        <end position="1158"/>
    </location>
</feature>